<comment type="caution">
    <text evidence="3">The sequence shown here is derived from an EMBL/GenBank/DDBJ whole genome shotgun (WGS) entry which is preliminary data.</text>
</comment>
<dbReference type="RefSeq" id="WP_134428352.1">
    <property type="nucleotide sequence ID" value="NZ_SOGQ01000019.1"/>
</dbReference>
<dbReference type="GO" id="GO:0016740">
    <property type="term" value="F:transferase activity"/>
    <property type="evidence" value="ECO:0007669"/>
    <property type="project" value="UniProtKB-KW"/>
</dbReference>
<evidence type="ECO:0000313" key="4">
    <source>
        <dbReference type="Proteomes" id="UP000297853"/>
    </source>
</evidence>
<dbReference type="Pfam" id="PF01648">
    <property type="entry name" value="ACPS"/>
    <property type="match status" value="1"/>
</dbReference>
<evidence type="ECO:0000313" key="3">
    <source>
        <dbReference type="EMBL" id="TFD03104.1"/>
    </source>
</evidence>
<keyword evidence="4" id="KW-1185">Reference proteome</keyword>
<accession>A0ABY2JD91</accession>
<dbReference type="Gene3D" id="3.90.470.20">
    <property type="entry name" value="4'-phosphopantetheinyl transferase domain"/>
    <property type="match status" value="1"/>
</dbReference>
<sequence>MNPERAGDVFVVVAPRGATDAADRLFLAIAASWVLGLDPRSVRIARFCPHCGGQDHGRPLVAVSPGGRSGSSTARLAAAGSPPACGPLHVSLSRAGGSVALALTLIGPVGVDIESVDATSRGGFDEVAFGPAEHAALAETASEDAAGVRARLWTAKEAALKCTGDGLRVDPRDLTVSLPGGGCGGSPRLHAWRGARVPVDAIRLHGFAPGPGLVGTVAVLAEGTPAAGTLSADGPTVRVVPAADIRRQPSRRA</sequence>
<keyword evidence="1 3" id="KW-0808">Transferase</keyword>
<proteinExistence type="predicted"/>
<evidence type="ECO:0000259" key="2">
    <source>
        <dbReference type="Pfam" id="PF01648"/>
    </source>
</evidence>
<dbReference type="Proteomes" id="UP000297853">
    <property type="component" value="Unassembled WGS sequence"/>
</dbReference>
<name>A0ABY2JD91_9MICO</name>
<dbReference type="SUPFAM" id="SSF56214">
    <property type="entry name" value="4'-phosphopantetheinyl transferase"/>
    <property type="match status" value="1"/>
</dbReference>
<protein>
    <submittedName>
        <fullName evidence="3">4'-phosphopantetheinyl transferase superfamily protein</fullName>
    </submittedName>
</protein>
<organism evidence="3 4">
    <name type="scientific">Cryobacterium sinapicolor</name>
    <dbReference type="NCBI Taxonomy" id="1259236"/>
    <lineage>
        <taxon>Bacteria</taxon>
        <taxon>Bacillati</taxon>
        <taxon>Actinomycetota</taxon>
        <taxon>Actinomycetes</taxon>
        <taxon>Micrococcales</taxon>
        <taxon>Microbacteriaceae</taxon>
        <taxon>Cryobacterium</taxon>
    </lineage>
</organism>
<dbReference type="InterPro" id="IPR037143">
    <property type="entry name" value="4-PPantetheinyl_Trfase_dom_sf"/>
</dbReference>
<gene>
    <name evidence="3" type="ORF">E3T28_04530</name>
</gene>
<evidence type="ECO:0000256" key="1">
    <source>
        <dbReference type="ARBA" id="ARBA00022679"/>
    </source>
</evidence>
<feature type="domain" description="4'-phosphopantetheinyl transferase" evidence="2">
    <location>
        <begin position="108"/>
        <end position="178"/>
    </location>
</feature>
<dbReference type="EMBL" id="SOGQ01000019">
    <property type="protein sequence ID" value="TFD03104.1"/>
    <property type="molecule type" value="Genomic_DNA"/>
</dbReference>
<reference evidence="3 4" key="1">
    <citation type="submission" date="2019-03" db="EMBL/GenBank/DDBJ databases">
        <title>Genomics of glacier-inhabiting Cryobacterium strains.</title>
        <authorList>
            <person name="Liu Q."/>
            <person name="Xin Y.-H."/>
        </authorList>
    </citation>
    <scope>NUCLEOTIDE SEQUENCE [LARGE SCALE GENOMIC DNA]</scope>
    <source>
        <strain evidence="3 4">TMT1-23-1</strain>
    </source>
</reference>
<dbReference type="InterPro" id="IPR008278">
    <property type="entry name" value="4-PPantetheinyl_Trfase_dom"/>
</dbReference>